<dbReference type="GO" id="GO:0046654">
    <property type="term" value="P:tetrahydrofolate biosynthetic process"/>
    <property type="evidence" value="ECO:0007669"/>
    <property type="project" value="UniProtKB-UniPathway"/>
</dbReference>
<comment type="similarity">
    <text evidence="5 23">Belongs to the folylpolyglutamate synthase family.</text>
</comment>
<dbReference type="EC" id="6.3.2.12" evidence="7"/>
<evidence type="ECO:0000256" key="23">
    <source>
        <dbReference type="PIRNR" id="PIRNR001563"/>
    </source>
</evidence>
<protein>
    <recommendedName>
        <fullName evidence="9">Dihydrofolate synthase/folylpolyglutamate synthase</fullName>
        <ecNumber evidence="7">6.3.2.12</ecNumber>
        <ecNumber evidence="8">6.3.2.17</ecNumber>
    </recommendedName>
    <alternativeName>
        <fullName evidence="18">Folylpoly-gamma-glutamate synthetase-dihydrofolate synthetase</fullName>
    </alternativeName>
    <alternativeName>
        <fullName evidence="16">Folylpolyglutamate synthetase</fullName>
    </alternativeName>
    <alternativeName>
        <fullName evidence="17">Tetrahydrofolylpolyglutamate synthase</fullName>
    </alternativeName>
</protein>
<dbReference type="SUPFAM" id="SSF53244">
    <property type="entry name" value="MurD-like peptide ligases, peptide-binding domain"/>
    <property type="match status" value="1"/>
</dbReference>
<dbReference type="PANTHER" id="PTHR11136">
    <property type="entry name" value="FOLYLPOLYGLUTAMATE SYNTHASE-RELATED"/>
    <property type="match status" value="1"/>
</dbReference>
<keyword evidence="11" id="KW-0479">Metal-binding</keyword>
<evidence type="ECO:0000313" key="27">
    <source>
        <dbReference type="Proteomes" id="UP000190962"/>
    </source>
</evidence>
<proteinExistence type="inferred from homology"/>
<dbReference type="GO" id="GO:0005737">
    <property type="term" value="C:cytoplasm"/>
    <property type="evidence" value="ECO:0007669"/>
    <property type="project" value="TreeGrafter"/>
</dbReference>
<evidence type="ECO:0000256" key="3">
    <source>
        <dbReference type="ARBA" id="ARBA00004799"/>
    </source>
</evidence>
<comment type="catalytic activity">
    <reaction evidence="20">
        <text>10-formyltetrahydrofolyl-(gamma-L-Glu)(n) + L-glutamate + ATP = 10-formyltetrahydrofolyl-(gamma-L-Glu)(n+1) + ADP + phosphate + H(+)</text>
        <dbReference type="Rhea" id="RHEA:51904"/>
        <dbReference type="Rhea" id="RHEA-COMP:13088"/>
        <dbReference type="Rhea" id="RHEA-COMP:14300"/>
        <dbReference type="ChEBI" id="CHEBI:15378"/>
        <dbReference type="ChEBI" id="CHEBI:29985"/>
        <dbReference type="ChEBI" id="CHEBI:30616"/>
        <dbReference type="ChEBI" id="CHEBI:43474"/>
        <dbReference type="ChEBI" id="CHEBI:134413"/>
        <dbReference type="ChEBI" id="CHEBI:456216"/>
        <dbReference type="EC" id="6.3.2.17"/>
    </reaction>
</comment>
<dbReference type="PIRSF" id="PIRSF001563">
    <property type="entry name" value="Folylpolyglu_synth"/>
    <property type="match status" value="1"/>
</dbReference>
<name>A0A1T2FI76_SOVGS</name>
<evidence type="ECO:0000256" key="2">
    <source>
        <dbReference type="ARBA" id="ARBA00002714"/>
    </source>
</evidence>
<dbReference type="GO" id="GO:0005524">
    <property type="term" value="F:ATP binding"/>
    <property type="evidence" value="ECO:0007669"/>
    <property type="project" value="UniProtKB-KW"/>
</dbReference>
<dbReference type="EC" id="6.3.2.17" evidence="8"/>
<dbReference type="UniPathway" id="UPA00077">
    <property type="reaction ID" value="UER00157"/>
</dbReference>
<keyword evidence="14" id="KW-0460">Magnesium</keyword>
<dbReference type="Gene3D" id="3.40.1190.10">
    <property type="entry name" value="Mur-like, catalytic domain"/>
    <property type="match status" value="1"/>
</dbReference>
<dbReference type="InterPro" id="IPR013221">
    <property type="entry name" value="Mur_ligase_cen"/>
</dbReference>
<evidence type="ECO:0000256" key="11">
    <source>
        <dbReference type="ARBA" id="ARBA00022723"/>
    </source>
</evidence>
<evidence type="ECO:0000256" key="9">
    <source>
        <dbReference type="ARBA" id="ARBA00019357"/>
    </source>
</evidence>
<dbReference type="NCBIfam" id="NF008101">
    <property type="entry name" value="PRK10846.1"/>
    <property type="match status" value="1"/>
</dbReference>
<evidence type="ECO:0000256" key="14">
    <source>
        <dbReference type="ARBA" id="ARBA00022842"/>
    </source>
</evidence>
<evidence type="ECO:0000256" key="18">
    <source>
        <dbReference type="ARBA" id="ARBA00032510"/>
    </source>
</evidence>
<evidence type="ECO:0000256" key="7">
    <source>
        <dbReference type="ARBA" id="ARBA00013023"/>
    </source>
</evidence>
<dbReference type="FunFam" id="3.40.1190.10:FF:000004">
    <property type="entry name" value="Dihydrofolate synthase/folylpolyglutamate synthase"/>
    <property type="match status" value="1"/>
</dbReference>
<evidence type="ECO:0000259" key="24">
    <source>
        <dbReference type="Pfam" id="PF02875"/>
    </source>
</evidence>
<evidence type="ECO:0000313" key="26">
    <source>
        <dbReference type="EMBL" id="OOY36062.1"/>
    </source>
</evidence>
<evidence type="ECO:0000256" key="4">
    <source>
        <dbReference type="ARBA" id="ARBA00005150"/>
    </source>
</evidence>
<evidence type="ECO:0000256" key="19">
    <source>
        <dbReference type="ARBA" id="ARBA00047493"/>
    </source>
</evidence>
<keyword evidence="15" id="KW-0289">Folate biosynthesis</keyword>
<gene>
    <name evidence="26" type="ORF">BOV88_00155</name>
</gene>
<evidence type="ECO:0000256" key="5">
    <source>
        <dbReference type="ARBA" id="ARBA00008276"/>
    </source>
</evidence>
<dbReference type="NCBIfam" id="TIGR01499">
    <property type="entry name" value="folC"/>
    <property type="match status" value="1"/>
</dbReference>
<dbReference type="GO" id="GO:0004326">
    <property type="term" value="F:tetrahydrofolylpolyglutamate synthase activity"/>
    <property type="evidence" value="ECO:0007669"/>
    <property type="project" value="UniProtKB-EC"/>
</dbReference>
<dbReference type="InterPro" id="IPR036615">
    <property type="entry name" value="Mur_ligase_C_dom_sf"/>
</dbReference>
<evidence type="ECO:0000256" key="1">
    <source>
        <dbReference type="ARBA" id="ARBA00001946"/>
    </source>
</evidence>
<evidence type="ECO:0000256" key="10">
    <source>
        <dbReference type="ARBA" id="ARBA00022598"/>
    </source>
</evidence>
<evidence type="ECO:0000256" key="6">
    <source>
        <dbReference type="ARBA" id="ARBA00011245"/>
    </source>
</evidence>
<comment type="catalytic activity">
    <reaction evidence="21">
        <text>(6R)-5,10-methylenetetrahydrofolyl-(gamma-L-Glu)(n) + L-glutamate + ATP = (6R)-5,10-methylenetetrahydrofolyl-(gamma-L-Glu)(n+1) + ADP + phosphate + H(+)</text>
        <dbReference type="Rhea" id="RHEA:51912"/>
        <dbReference type="Rhea" id="RHEA-COMP:13257"/>
        <dbReference type="Rhea" id="RHEA-COMP:13258"/>
        <dbReference type="ChEBI" id="CHEBI:15378"/>
        <dbReference type="ChEBI" id="CHEBI:29985"/>
        <dbReference type="ChEBI" id="CHEBI:30616"/>
        <dbReference type="ChEBI" id="CHEBI:43474"/>
        <dbReference type="ChEBI" id="CHEBI:136572"/>
        <dbReference type="ChEBI" id="CHEBI:456216"/>
        <dbReference type="EC" id="6.3.2.17"/>
    </reaction>
</comment>
<keyword evidence="10 23" id="KW-0436">Ligase</keyword>
<dbReference type="EMBL" id="MPNX01000001">
    <property type="protein sequence ID" value="OOY36062.1"/>
    <property type="molecule type" value="Genomic_DNA"/>
</dbReference>
<feature type="domain" description="Mur ligase C-terminal" evidence="24">
    <location>
        <begin position="296"/>
        <end position="418"/>
    </location>
</feature>
<dbReference type="InterPro" id="IPR036565">
    <property type="entry name" value="Mur-like_cat_sf"/>
</dbReference>
<evidence type="ECO:0000259" key="25">
    <source>
        <dbReference type="Pfam" id="PF08245"/>
    </source>
</evidence>
<comment type="catalytic activity">
    <reaction evidence="22">
        <text>7,8-dihydropteroate + L-glutamate + ATP = 7,8-dihydrofolate + ADP + phosphate + H(+)</text>
        <dbReference type="Rhea" id="RHEA:23584"/>
        <dbReference type="ChEBI" id="CHEBI:15378"/>
        <dbReference type="ChEBI" id="CHEBI:17839"/>
        <dbReference type="ChEBI" id="CHEBI:29985"/>
        <dbReference type="ChEBI" id="CHEBI:30616"/>
        <dbReference type="ChEBI" id="CHEBI:43474"/>
        <dbReference type="ChEBI" id="CHEBI:57451"/>
        <dbReference type="ChEBI" id="CHEBI:456216"/>
        <dbReference type="EC" id="6.3.2.12"/>
    </reaction>
</comment>
<dbReference type="SUPFAM" id="SSF53623">
    <property type="entry name" value="MurD-like peptide ligases, catalytic domain"/>
    <property type="match status" value="1"/>
</dbReference>
<comment type="cofactor">
    <cofactor evidence="1">
        <name>Mg(2+)</name>
        <dbReference type="ChEBI" id="CHEBI:18420"/>
    </cofactor>
</comment>
<reference evidence="26 27" key="1">
    <citation type="submission" date="2016-11" db="EMBL/GenBank/DDBJ databases">
        <title>Mixed transmission modes and dynamic genome evolution in an obligate animal-bacterial symbiosis.</title>
        <authorList>
            <person name="Russell S.L."/>
            <person name="Corbett-Detig R.B."/>
            <person name="Cavanaugh C.M."/>
        </authorList>
    </citation>
    <scope>NUCLEOTIDE SEQUENCE [LARGE SCALE GENOMIC DNA]</scope>
    <source>
        <strain evidence="26">MA-KB16</strain>
    </source>
</reference>
<comment type="subunit">
    <text evidence="6">Monomer.</text>
</comment>
<comment type="function">
    <text evidence="2">Functions in two distinct reactions of the de novo folate biosynthetic pathway. Catalyzes the addition of a glutamate residue to dihydropteroate (7,8-dihydropteroate or H2Pte) to form dihydrofolate (7,8-dihydrofolate monoglutamate or H2Pte-Glu). Also catalyzes successive additions of L-glutamate to tetrahydrofolate or 10-formyltetrahydrofolate or 5,10-methylenetetrahydrofolate, leading to folylpolyglutamate derivatives.</text>
</comment>
<dbReference type="PANTHER" id="PTHR11136:SF0">
    <property type="entry name" value="DIHYDROFOLATE SYNTHETASE-RELATED"/>
    <property type="match status" value="1"/>
</dbReference>
<dbReference type="GO" id="GO:0046872">
    <property type="term" value="F:metal ion binding"/>
    <property type="evidence" value="ECO:0007669"/>
    <property type="project" value="UniProtKB-KW"/>
</dbReference>
<feature type="domain" description="Mur ligase central" evidence="25">
    <location>
        <begin position="56"/>
        <end position="270"/>
    </location>
</feature>
<evidence type="ECO:0000256" key="12">
    <source>
        <dbReference type="ARBA" id="ARBA00022741"/>
    </source>
</evidence>
<evidence type="ECO:0000256" key="22">
    <source>
        <dbReference type="ARBA" id="ARBA00049161"/>
    </source>
</evidence>
<dbReference type="Proteomes" id="UP000190962">
    <property type="component" value="Unassembled WGS sequence"/>
</dbReference>
<dbReference type="GO" id="GO:0046656">
    <property type="term" value="P:folic acid biosynthetic process"/>
    <property type="evidence" value="ECO:0007669"/>
    <property type="project" value="UniProtKB-KW"/>
</dbReference>
<evidence type="ECO:0000256" key="13">
    <source>
        <dbReference type="ARBA" id="ARBA00022840"/>
    </source>
</evidence>
<organism evidence="26 27">
    <name type="scientific">Solemya velum gill symbiont</name>
    <dbReference type="NCBI Taxonomy" id="2340"/>
    <lineage>
        <taxon>Bacteria</taxon>
        <taxon>Pseudomonadati</taxon>
        <taxon>Pseudomonadota</taxon>
        <taxon>Gammaproteobacteria</taxon>
        <taxon>sulfur-oxidizing symbionts</taxon>
    </lineage>
</organism>
<dbReference type="InterPro" id="IPR004101">
    <property type="entry name" value="Mur_ligase_C"/>
</dbReference>
<keyword evidence="13 23" id="KW-0067">ATP-binding</keyword>
<evidence type="ECO:0000256" key="20">
    <source>
        <dbReference type="ARBA" id="ARBA00047808"/>
    </source>
</evidence>
<dbReference type="Gene3D" id="3.90.190.20">
    <property type="entry name" value="Mur ligase, C-terminal domain"/>
    <property type="match status" value="1"/>
</dbReference>
<dbReference type="AlphaFoldDB" id="A0A1T2FI76"/>
<evidence type="ECO:0000256" key="16">
    <source>
        <dbReference type="ARBA" id="ARBA00030048"/>
    </source>
</evidence>
<evidence type="ECO:0000256" key="8">
    <source>
        <dbReference type="ARBA" id="ARBA00013025"/>
    </source>
</evidence>
<accession>A0A1T2FI76</accession>
<evidence type="ECO:0000256" key="15">
    <source>
        <dbReference type="ARBA" id="ARBA00022909"/>
    </source>
</evidence>
<evidence type="ECO:0000256" key="17">
    <source>
        <dbReference type="ARBA" id="ARBA00030592"/>
    </source>
</evidence>
<dbReference type="GO" id="GO:0008841">
    <property type="term" value="F:dihydrofolate synthase activity"/>
    <property type="evidence" value="ECO:0007669"/>
    <property type="project" value="UniProtKB-EC"/>
</dbReference>
<comment type="caution">
    <text evidence="26">The sequence shown here is derived from an EMBL/GenBank/DDBJ whole genome shotgun (WGS) entry which is preliminary data.</text>
</comment>
<evidence type="ECO:0000256" key="21">
    <source>
        <dbReference type="ARBA" id="ARBA00049035"/>
    </source>
</evidence>
<dbReference type="InterPro" id="IPR001645">
    <property type="entry name" value="Folylpolyglutamate_synth"/>
</dbReference>
<dbReference type="Pfam" id="PF08245">
    <property type="entry name" value="Mur_ligase_M"/>
    <property type="match status" value="1"/>
</dbReference>
<dbReference type="RefSeq" id="WP_078452844.1">
    <property type="nucleotide sequence ID" value="NZ_MPNX01000001.1"/>
</dbReference>
<keyword evidence="12 23" id="KW-0547">Nucleotide-binding</keyword>
<sequence length="433" mass="46366">MTASCGDKPSVGASLDDWLNYQLQLHTSEIDLGLERIGRVWKLLHPGAPDARIITVAGTNGKGSCVAFLEAILIAADFHVGAYTSPHLVRYNERIRIDGNEASDTDICSAFEQIENARGDTPLTYFEFGTLAAMLLFVQSGVDVIVLEVGLGGRLDAANLFDADGVIITSIGLDHTDWLGDDLEQIAVEKAGVMRAGRPAVIARPDMPASLHSVAGQVGAKALVRGHDYNLSVSGDEWHWQGNETAHHALPLPLLPGKHQLDNAAAVIALLDSMRESLPVNKAAIATGLKTVSLAGRFQQVGSNPLVFVDVAHNREAAAVLADAMRTHDEVKEWHAVASFYADKPIETIAEELRELISRWHIYVLKDARAASSEILQEKIRQGGVEGSIDAYGSFKQAVESARSAAGADGGLVIFGSFEVAGAALEYFSSKTL</sequence>
<dbReference type="Pfam" id="PF02875">
    <property type="entry name" value="Mur_ligase_C"/>
    <property type="match status" value="1"/>
</dbReference>
<comment type="pathway">
    <text evidence="3">Cofactor biosynthesis; tetrahydrofolate biosynthesis; 7,8-dihydrofolate from 2-amino-4-hydroxy-6-hydroxymethyl-7,8-dihydropteridine diphosphate and 4-aminobenzoate: step 2/2.</text>
</comment>
<comment type="catalytic activity">
    <reaction evidence="19">
        <text>(6S)-5,6,7,8-tetrahydrofolyl-(gamma-L-Glu)(n) + L-glutamate + ATP = (6S)-5,6,7,8-tetrahydrofolyl-(gamma-L-Glu)(n+1) + ADP + phosphate + H(+)</text>
        <dbReference type="Rhea" id="RHEA:10580"/>
        <dbReference type="Rhea" id="RHEA-COMP:14738"/>
        <dbReference type="Rhea" id="RHEA-COMP:14740"/>
        <dbReference type="ChEBI" id="CHEBI:15378"/>
        <dbReference type="ChEBI" id="CHEBI:29985"/>
        <dbReference type="ChEBI" id="CHEBI:30616"/>
        <dbReference type="ChEBI" id="CHEBI:43474"/>
        <dbReference type="ChEBI" id="CHEBI:141005"/>
        <dbReference type="ChEBI" id="CHEBI:456216"/>
        <dbReference type="EC" id="6.3.2.17"/>
    </reaction>
</comment>
<comment type="pathway">
    <text evidence="4">Cofactor biosynthesis; tetrahydrofolylpolyglutamate biosynthesis.</text>
</comment>